<feature type="region of interest" description="Disordered" evidence="1">
    <location>
        <begin position="27"/>
        <end position="66"/>
    </location>
</feature>
<evidence type="ECO:0000256" key="1">
    <source>
        <dbReference type="SAM" id="MobiDB-lite"/>
    </source>
</evidence>
<reference evidence="3" key="1">
    <citation type="submission" date="2021-05" db="EMBL/GenBank/DDBJ databases">
        <authorList>
            <person name="Pietrasiak N."/>
            <person name="Ward R."/>
            <person name="Stajich J.E."/>
            <person name="Kurbessoian T."/>
        </authorList>
    </citation>
    <scope>NUCLEOTIDE SEQUENCE</scope>
    <source>
        <strain evidence="3">UHER 2000/2452</strain>
    </source>
</reference>
<proteinExistence type="predicted"/>
<reference evidence="3" key="2">
    <citation type="journal article" date="2022" name="Microbiol. Resour. Announc.">
        <title>Metagenome Sequencing to Explore Phylogenomics of Terrestrial Cyanobacteria.</title>
        <authorList>
            <person name="Ward R.D."/>
            <person name="Stajich J.E."/>
            <person name="Johansen J.R."/>
            <person name="Huntemann M."/>
            <person name="Clum A."/>
            <person name="Foster B."/>
            <person name="Foster B."/>
            <person name="Roux S."/>
            <person name="Palaniappan K."/>
            <person name="Varghese N."/>
            <person name="Mukherjee S."/>
            <person name="Reddy T.B.K."/>
            <person name="Daum C."/>
            <person name="Copeland A."/>
            <person name="Chen I.A."/>
            <person name="Ivanova N.N."/>
            <person name="Kyrpides N.C."/>
            <person name="Shapiro N."/>
            <person name="Eloe-Fadrosh E.A."/>
            <person name="Pietrasiak N."/>
        </authorList>
    </citation>
    <scope>NUCLEOTIDE SEQUENCE</scope>
    <source>
        <strain evidence="3">UHER 2000/2452</strain>
    </source>
</reference>
<dbReference type="Proteomes" id="UP000757435">
    <property type="component" value="Unassembled WGS sequence"/>
</dbReference>
<accession>A0A951UQB7</accession>
<dbReference type="InterPro" id="IPR038646">
    <property type="entry name" value="Atu4866-like_sf"/>
</dbReference>
<name>A0A951UQB7_9CYAN</name>
<evidence type="ECO:0000313" key="4">
    <source>
        <dbReference type="Proteomes" id="UP000757435"/>
    </source>
</evidence>
<feature type="signal peptide" evidence="2">
    <location>
        <begin position="1"/>
        <end position="30"/>
    </location>
</feature>
<comment type="caution">
    <text evidence="3">The sequence shown here is derived from an EMBL/GenBank/DDBJ whole genome shotgun (WGS) entry which is preliminary data.</text>
</comment>
<dbReference type="EMBL" id="JAHHHD010000046">
    <property type="protein sequence ID" value="MBW4661789.1"/>
    <property type="molecule type" value="Genomic_DNA"/>
</dbReference>
<evidence type="ECO:0000313" key="3">
    <source>
        <dbReference type="EMBL" id="MBW4661789.1"/>
    </source>
</evidence>
<organism evidence="3 4">
    <name type="scientific">Drouetiella hepatica Uher 2000/2452</name>
    <dbReference type="NCBI Taxonomy" id="904376"/>
    <lineage>
        <taxon>Bacteria</taxon>
        <taxon>Bacillati</taxon>
        <taxon>Cyanobacteriota</taxon>
        <taxon>Cyanophyceae</taxon>
        <taxon>Oculatellales</taxon>
        <taxon>Oculatellaceae</taxon>
        <taxon>Drouetiella</taxon>
    </lineage>
</organism>
<feature type="chain" id="PRO_5038111013" evidence="2">
    <location>
        <begin position="31"/>
        <end position="151"/>
    </location>
</feature>
<keyword evidence="2" id="KW-0732">Signal</keyword>
<dbReference type="InterPro" id="IPR020955">
    <property type="entry name" value="Uncharacterised_Atu4866"/>
</dbReference>
<evidence type="ECO:0000256" key="2">
    <source>
        <dbReference type="SAM" id="SignalP"/>
    </source>
</evidence>
<dbReference type="AlphaFoldDB" id="A0A951UQB7"/>
<dbReference type="Pfam" id="PF11512">
    <property type="entry name" value="Atu4866"/>
    <property type="match status" value="1"/>
</dbReference>
<dbReference type="Gene3D" id="2.40.128.290">
    <property type="entry name" value="Uncharacterised protein Atu4866, PF11512"/>
    <property type="match status" value="1"/>
</dbReference>
<gene>
    <name evidence="3" type="ORF">KME15_24230</name>
</gene>
<protein>
    <submittedName>
        <fullName evidence="3">Atu4866 domain-containing protein</fullName>
    </submittedName>
</protein>
<sequence>MKTQSMPKTLTVIISLGAFALMSCTPQSTAEEPAPESSVEASATAAPSVAPSPQTSSNRQTMNLNQANTAASQTSNLYVGMWVTEDGYIRHELLPNNRYDEARGNRERAYQGCYEITGNRINYWDDTGFTADGEFRDGVLYHGGYIFYQER</sequence>
<dbReference type="PROSITE" id="PS51257">
    <property type="entry name" value="PROKAR_LIPOPROTEIN"/>
    <property type="match status" value="1"/>
</dbReference>
<feature type="compositionally biased region" description="Low complexity" evidence="1">
    <location>
        <begin position="27"/>
        <end position="57"/>
    </location>
</feature>